<organism evidence="2 3">
    <name type="scientific">Camelina sativa</name>
    <name type="common">False flax</name>
    <name type="synonym">Myagrum sativum</name>
    <dbReference type="NCBI Taxonomy" id="90675"/>
    <lineage>
        <taxon>Eukaryota</taxon>
        <taxon>Viridiplantae</taxon>
        <taxon>Streptophyta</taxon>
        <taxon>Embryophyta</taxon>
        <taxon>Tracheophyta</taxon>
        <taxon>Spermatophyta</taxon>
        <taxon>Magnoliopsida</taxon>
        <taxon>eudicotyledons</taxon>
        <taxon>Gunneridae</taxon>
        <taxon>Pentapetalae</taxon>
        <taxon>rosids</taxon>
        <taxon>malvids</taxon>
        <taxon>Brassicales</taxon>
        <taxon>Brassicaceae</taxon>
        <taxon>Camelineae</taxon>
        <taxon>Camelina</taxon>
    </lineage>
</organism>
<evidence type="ECO:0000313" key="2">
    <source>
        <dbReference type="Proteomes" id="UP000694864"/>
    </source>
</evidence>
<reference evidence="3" key="2">
    <citation type="submission" date="2025-08" db="UniProtKB">
        <authorList>
            <consortium name="RefSeq"/>
        </authorList>
    </citation>
    <scope>IDENTIFICATION</scope>
    <source>
        <tissue evidence="3">Leaf</tissue>
    </source>
</reference>
<reference evidence="2" key="1">
    <citation type="journal article" date="2014" name="Nat. Commun.">
        <title>The emerging biofuel crop Camelina sativa retains a highly undifferentiated hexaploid genome structure.</title>
        <authorList>
            <person name="Kagale S."/>
            <person name="Koh C."/>
            <person name="Nixon J."/>
            <person name="Bollina V."/>
            <person name="Clarke W.E."/>
            <person name="Tuteja R."/>
            <person name="Spillane C."/>
            <person name="Robinson S.J."/>
            <person name="Links M.G."/>
            <person name="Clarke C."/>
            <person name="Higgins E.E."/>
            <person name="Huebert T."/>
            <person name="Sharpe A.G."/>
            <person name="Parkin I.A."/>
        </authorList>
    </citation>
    <scope>NUCLEOTIDE SEQUENCE [LARGE SCALE GENOMIC DNA]</scope>
    <source>
        <strain evidence="2">cv. DH55</strain>
    </source>
</reference>
<dbReference type="GeneID" id="104743846"/>
<evidence type="ECO:0000313" key="3">
    <source>
        <dbReference type="RefSeq" id="XP_010463187.1"/>
    </source>
</evidence>
<dbReference type="Pfam" id="PF24750">
    <property type="entry name" value="b-prop_At3g26010-like"/>
    <property type="match status" value="1"/>
</dbReference>
<sequence length="453" mass="52794">MSSSIREKNNSGMISDLSAHEVLNSDDAMFEILLLLLPETIYKVILVSKRWLQIVSNPVFRNTYLTKWKPRFHLIGFFISNTMYLNSQCILPRSEPRMPLLSTSIIGNEMEYSNVLKKLSYYIDSSNGLLLCGCHPKTYYLWDVNTRNHDETPCPQAHFSEFVMSLMTEDSLDKGLSYKVIHAECNSYVLNNKKVKVQTYSSKSSMWSYVELTCPQEISLRSWTPGSVIGSVVYWIATASQEAIYGTYDEEKRINQIKLPKIFDYDEQVFGESVDGSLQYGWSDKAVMEIWKLEKVTLQWVLQYKLRFKAMWKMNPVESKRFSKTKETQLLTFMNQNSNSVYIRKDPHIFTCDFESQLVECLPHHGHASSFVWEYCKVWPYFRPIWPSLPLSIEDWLFNINEYQIHSPYQPSVLVIDHDDEPQAQCNQVDLIELSDDDHDDESQTPLSQVDII</sequence>
<proteinExistence type="predicted"/>
<evidence type="ECO:0000259" key="1">
    <source>
        <dbReference type="Pfam" id="PF24750"/>
    </source>
</evidence>
<dbReference type="PANTHER" id="PTHR31672">
    <property type="entry name" value="BNACNNG10540D PROTEIN"/>
    <property type="match status" value="1"/>
</dbReference>
<dbReference type="InterPro" id="IPR036047">
    <property type="entry name" value="F-box-like_dom_sf"/>
</dbReference>
<keyword evidence="2" id="KW-1185">Reference proteome</keyword>
<dbReference type="InterPro" id="IPR056592">
    <property type="entry name" value="Beta-prop_At3g26010-like"/>
</dbReference>
<gene>
    <name evidence="3" type="primary">LOC104743846</name>
</gene>
<dbReference type="RefSeq" id="XP_010463187.1">
    <property type="nucleotide sequence ID" value="XM_010464885.1"/>
</dbReference>
<dbReference type="InterPro" id="IPR050796">
    <property type="entry name" value="SCF_F-box_component"/>
</dbReference>
<accession>A0ABM0VYQ1</accession>
<dbReference type="PANTHER" id="PTHR31672:SF9">
    <property type="entry name" value="F-BOX DOMAIN-CONTAINING PROTEIN"/>
    <property type="match status" value="1"/>
</dbReference>
<feature type="domain" description="F-box protein At3g26010-like beta-propeller" evidence="1">
    <location>
        <begin position="117"/>
        <end position="318"/>
    </location>
</feature>
<dbReference type="SUPFAM" id="SSF81383">
    <property type="entry name" value="F-box domain"/>
    <property type="match status" value="1"/>
</dbReference>
<name>A0ABM0VYQ1_CAMSA</name>
<dbReference type="Proteomes" id="UP000694864">
    <property type="component" value="Chromosome 14"/>
</dbReference>
<protein>
    <submittedName>
        <fullName evidence="3">F-box protein At5g03970-like</fullName>
    </submittedName>
</protein>